<sequence>MHNEDNECPILTTQLIYYKNQDYPFDFGYDLSKTPSLWWGVIEDDYLYLQDLARAIFAVVLSQASCEHNFSILRWLYDTYRTCLKELSESELHDSALSLTTYAVIENNGMVLEELEQNEDILKSTQSNHNLEISLIVDLSHVNFSE</sequence>
<reference evidence="1" key="1">
    <citation type="submission" date="2021-06" db="EMBL/GenBank/DDBJ databases">
        <authorList>
            <person name="Kallberg Y."/>
            <person name="Tangrot J."/>
            <person name="Rosling A."/>
        </authorList>
    </citation>
    <scope>NUCLEOTIDE SEQUENCE</scope>
    <source>
        <strain evidence="1">28 12/20/2015</strain>
    </source>
</reference>
<comment type="caution">
    <text evidence="1">The sequence shown here is derived from an EMBL/GenBank/DDBJ whole genome shotgun (WGS) entry which is preliminary data.</text>
</comment>
<proteinExistence type="predicted"/>
<protein>
    <submittedName>
        <fullName evidence="1">12823_t:CDS:1</fullName>
    </submittedName>
</protein>
<evidence type="ECO:0000313" key="1">
    <source>
        <dbReference type="EMBL" id="CAG8478632.1"/>
    </source>
</evidence>
<name>A0ACA9KK94_9GLOM</name>
<evidence type="ECO:0000313" key="2">
    <source>
        <dbReference type="Proteomes" id="UP000789366"/>
    </source>
</evidence>
<dbReference type="Proteomes" id="UP000789366">
    <property type="component" value="Unassembled WGS sequence"/>
</dbReference>
<dbReference type="EMBL" id="CAJVPW010001238">
    <property type="protein sequence ID" value="CAG8478632.1"/>
    <property type="molecule type" value="Genomic_DNA"/>
</dbReference>
<accession>A0ACA9KK94</accession>
<keyword evidence="2" id="KW-1185">Reference proteome</keyword>
<organism evidence="1 2">
    <name type="scientific">Cetraspora pellucida</name>
    <dbReference type="NCBI Taxonomy" id="1433469"/>
    <lineage>
        <taxon>Eukaryota</taxon>
        <taxon>Fungi</taxon>
        <taxon>Fungi incertae sedis</taxon>
        <taxon>Mucoromycota</taxon>
        <taxon>Glomeromycotina</taxon>
        <taxon>Glomeromycetes</taxon>
        <taxon>Diversisporales</taxon>
        <taxon>Gigasporaceae</taxon>
        <taxon>Cetraspora</taxon>
    </lineage>
</organism>
<gene>
    <name evidence="1" type="ORF">SPELUC_LOCUS2024</name>
</gene>